<comment type="caution">
    <text evidence="1">The sequence shown here is derived from an EMBL/GenBank/DDBJ whole genome shotgun (WGS) entry which is preliminary data.</text>
</comment>
<accession>A0A4C1V960</accession>
<dbReference type="EMBL" id="BGZK01000300">
    <property type="protein sequence ID" value="GBP35176.1"/>
    <property type="molecule type" value="Genomic_DNA"/>
</dbReference>
<name>A0A4C1V960_EUMVA</name>
<sequence>MIEREKGGCDIGTLTHWTKINSESCYFISLFCESMILHRSKGSDFHAAANWPRQCRFELVDLVRTPVPGTALSGILVILCTDAKPVHSLDADVGPAPDPPPQFVFNSITPTNTAVGLIHGQNTSAVGSAKSKLFVPINARNGQVHLKVCGFPTIRRMRV</sequence>
<dbReference type="AlphaFoldDB" id="A0A4C1V960"/>
<organism evidence="1 2">
    <name type="scientific">Eumeta variegata</name>
    <name type="common">Bagworm moth</name>
    <name type="synonym">Eumeta japonica</name>
    <dbReference type="NCBI Taxonomy" id="151549"/>
    <lineage>
        <taxon>Eukaryota</taxon>
        <taxon>Metazoa</taxon>
        <taxon>Ecdysozoa</taxon>
        <taxon>Arthropoda</taxon>
        <taxon>Hexapoda</taxon>
        <taxon>Insecta</taxon>
        <taxon>Pterygota</taxon>
        <taxon>Neoptera</taxon>
        <taxon>Endopterygota</taxon>
        <taxon>Lepidoptera</taxon>
        <taxon>Glossata</taxon>
        <taxon>Ditrysia</taxon>
        <taxon>Tineoidea</taxon>
        <taxon>Psychidae</taxon>
        <taxon>Oiketicinae</taxon>
        <taxon>Eumeta</taxon>
    </lineage>
</organism>
<evidence type="ECO:0000313" key="1">
    <source>
        <dbReference type="EMBL" id="GBP35176.1"/>
    </source>
</evidence>
<keyword evidence="2" id="KW-1185">Reference proteome</keyword>
<proteinExistence type="predicted"/>
<reference evidence="1 2" key="1">
    <citation type="journal article" date="2019" name="Commun. Biol.">
        <title>The bagworm genome reveals a unique fibroin gene that provides high tensile strength.</title>
        <authorList>
            <person name="Kono N."/>
            <person name="Nakamura H."/>
            <person name="Ohtoshi R."/>
            <person name="Tomita M."/>
            <person name="Numata K."/>
            <person name="Arakawa K."/>
        </authorList>
    </citation>
    <scope>NUCLEOTIDE SEQUENCE [LARGE SCALE GENOMIC DNA]</scope>
</reference>
<gene>
    <name evidence="1" type="ORF">EVAR_18301_1</name>
</gene>
<protein>
    <submittedName>
        <fullName evidence="1">Uncharacterized protein</fullName>
    </submittedName>
</protein>
<dbReference type="Proteomes" id="UP000299102">
    <property type="component" value="Unassembled WGS sequence"/>
</dbReference>
<evidence type="ECO:0000313" key="2">
    <source>
        <dbReference type="Proteomes" id="UP000299102"/>
    </source>
</evidence>